<feature type="region of interest" description="Disordered" evidence="1">
    <location>
        <begin position="1"/>
        <end position="21"/>
    </location>
</feature>
<keyword evidence="3" id="KW-1185">Reference proteome</keyword>
<evidence type="ECO:0000313" key="2">
    <source>
        <dbReference type="EMBL" id="KAK7061543.1"/>
    </source>
</evidence>
<gene>
    <name evidence="2" type="ORF">R3P38DRAFT_3250913</name>
</gene>
<dbReference type="Proteomes" id="UP001362999">
    <property type="component" value="Unassembled WGS sequence"/>
</dbReference>
<evidence type="ECO:0000256" key="1">
    <source>
        <dbReference type="SAM" id="MobiDB-lite"/>
    </source>
</evidence>
<organism evidence="2 3">
    <name type="scientific">Favolaschia claudopus</name>
    <dbReference type="NCBI Taxonomy" id="2862362"/>
    <lineage>
        <taxon>Eukaryota</taxon>
        <taxon>Fungi</taxon>
        <taxon>Dikarya</taxon>
        <taxon>Basidiomycota</taxon>
        <taxon>Agaricomycotina</taxon>
        <taxon>Agaricomycetes</taxon>
        <taxon>Agaricomycetidae</taxon>
        <taxon>Agaricales</taxon>
        <taxon>Marasmiineae</taxon>
        <taxon>Mycenaceae</taxon>
        <taxon>Favolaschia</taxon>
    </lineage>
</organism>
<dbReference type="EMBL" id="JAWWNJ010000002">
    <property type="protein sequence ID" value="KAK7061543.1"/>
    <property type="molecule type" value="Genomic_DNA"/>
</dbReference>
<accession>A0AAW0EDD5</accession>
<name>A0AAW0EDD5_9AGAR</name>
<feature type="region of interest" description="Disordered" evidence="1">
    <location>
        <begin position="82"/>
        <end position="105"/>
    </location>
</feature>
<feature type="compositionally biased region" description="Low complexity" evidence="1">
    <location>
        <begin position="94"/>
        <end position="105"/>
    </location>
</feature>
<reference evidence="2 3" key="1">
    <citation type="journal article" date="2024" name="J Genomics">
        <title>Draft genome sequencing and assembly of Favolaschia claudopus CIRM-BRFM 2984 isolated from oak limbs.</title>
        <authorList>
            <person name="Navarro D."/>
            <person name="Drula E."/>
            <person name="Chaduli D."/>
            <person name="Cazenave R."/>
            <person name="Ahrendt S."/>
            <person name="Wang J."/>
            <person name="Lipzen A."/>
            <person name="Daum C."/>
            <person name="Barry K."/>
            <person name="Grigoriev I.V."/>
            <person name="Favel A."/>
            <person name="Rosso M.N."/>
            <person name="Martin F."/>
        </authorList>
    </citation>
    <scope>NUCLEOTIDE SEQUENCE [LARGE SCALE GENOMIC DNA]</scope>
    <source>
        <strain evidence="2 3">CIRM-BRFM 2984</strain>
    </source>
</reference>
<proteinExistence type="predicted"/>
<sequence length="273" mass="30372">MAFNQSRASARSPSSSTAAQLPHQPLLWTHEHPLPPNTGVKFVPAPKPMGASEPVFINPGLARPTNDFRIYSYPQERVGYGPYSPSQPPRILASPHSSHTESSTTSIPRRLSLLHPLLGSQNIKFFVSSYPFSPDLLRVPQELQGHDMHADAFFPTQSKIEIQLTAHKTENIVIESSRSLSVAFILQSLYQQLHSPLPREQIQKLNPDTYATVKTSHRARIAPRNRSQSHVEYQGMMVLDILGFGAKDVILIGLMPKGGEGSNRWAPVFTLRD</sequence>
<evidence type="ECO:0000313" key="3">
    <source>
        <dbReference type="Proteomes" id="UP001362999"/>
    </source>
</evidence>
<comment type="caution">
    <text evidence="2">The sequence shown here is derived from an EMBL/GenBank/DDBJ whole genome shotgun (WGS) entry which is preliminary data.</text>
</comment>
<dbReference type="AlphaFoldDB" id="A0AAW0EDD5"/>
<protein>
    <submittedName>
        <fullName evidence="2">Uncharacterized protein</fullName>
    </submittedName>
</protein>
<feature type="compositionally biased region" description="Low complexity" evidence="1">
    <location>
        <begin position="1"/>
        <end position="19"/>
    </location>
</feature>